<feature type="non-terminal residue" evidence="2">
    <location>
        <position position="72"/>
    </location>
</feature>
<reference evidence="2" key="1">
    <citation type="submission" date="2020-02" db="EMBL/GenBank/DDBJ databases">
        <authorList>
            <person name="Meier V. D."/>
        </authorList>
    </citation>
    <scope>NUCLEOTIDE SEQUENCE</scope>
    <source>
        <strain evidence="2">AVDCRST_MAG40</strain>
    </source>
</reference>
<gene>
    <name evidence="2" type="ORF">AVDCRST_MAG40-2270</name>
</gene>
<proteinExistence type="predicted"/>
<keyword evidence="1" id="KW-0472">Membrane</keyword>
<name>A0A6J4LNR3_9BACT</name>
<keyword evidence="1" id="KW-0812">Transmembrane</keyword>
<dbReference type="AlphaFoldDB" id="A0A6J4LNR3"/>
<keyword evidence="1" id="KW-1133">Transmembrane helix</keyword>
<organism evidence="2">
    <name type="scientific">uncultured Gemmatimonadaceae bacterium</name>
    <dbReference type="NCBI Taxonomy" id="246130"/>
    <lineage>
        <taxon>Bacteria</taxon>
        <taxon>Pseudomonadati</taxon>
        <taxon>Gemmatimonadota</taxon>
        <taxon>Gemmatimonadia</taxon>
        <taxon>Gemmatimonadales</taxon>
        <taxon>Gemmatimonadaceae</taxon>
        <taxon>environmental samples</taxon>
    </lineage>
</organism>
<accession>A0A6J4LNR3</accession>
<dbReference type="EMBL" id="CADCTX010000661">
    <property type="protein sequence ID" value="CAA9338174.1"/>
    <property type="molecule type" value="Genomic_DNA"/>
</dbReference>
<evidence type="ECO:0000256" key="1">
    <source>
        <dbReference type="SAM" id="Phobius"/>
    </source>
</evidence>
<protein>
    <submittedName>
        <fullName evidence="2">Uncharacterized protein</fullName>
    </submittedName>
</protein>
<sequence length="72" mass="7473">MTRMTYRGWQGTGPVPAAEYDYPRRLGAGELAAAGAVGLAVGLAAFYVARVLAARTPLNEPPPRGPLPAPVP</sequence>
<evidence type="ECO:0000313" key="2">
    <source>
        <dbReference type="EMBL" id="CAA9338174.1"/>
    </source>
</evidence>
<feature type="transmembrane region" description="Helical" evidence="1">
    <location>
        <begin position="31"/>
        <end position="49"/>
    </location>
</feature>